<dbReference type="InterPro" id="IPR042099">
    <property type="entry name" value="ANL_N_sf"/>
</dbReference>
<dbReference type="GO" id="GO:0044550">
    <property type="term" value="P:secondary metabolite biosynthetic process"/>
    <property type="evidence" value="ECO:0007669"/>
    <property type="project" value="TreeGrafter"/>
</dbReference>
<keyword evidence="4" id="KW-0812">Transmembrane</keyword>
<dbReference type="Gene3D" id="3.40.50.150">
    <property type="entry name" value="Vaccinia Virus protein VP39"/>
    <property type="match status" value="1"/>
</dbReference>
<evidence type="ECO:0000256" key="4">
    <source>
        <dbReference type="SAM" id="Phobius"/>
    </source>
</evidence>
<dbReference type="SUPFAM" id="SSF53335">
    <property type="entry name" value="S-adenosyl-L-methionine-dependent methyltransferases"/>
    <property type="match status" value="1"/>
</dbReference>
<dbReference type="Proteomes" id="UP000663873">
    <property type="component" value="Unassembled WGS sequence"/>
</dbReference>
<keyword evidence="4" id="KW-0472">Membrane</keyword>
<keyword evidence="7" id="KW-1185">Reference proteome</keyword>
<keyword evidence="3" id="KW-0436">Ligase</keyword>
<dbReference type="InterPro" id="IPR009081">
    <property type="entry name" value="PP-bd_ACP"/>
</dbReference>
<keyword evidence="1" id="KW-0596">Phosphopantetheine</keyword>
<dbReference type="InterPro" id="IPR000873">
    <property type="entry name" value="AMP-dep_synth/lig_dom"/>
</dbReference>
<dbReference type="CDD" id="cd05930">
    <property type="entry name" value="A_NRPS"/>
    <property type="match status" value="4"/>
</dbReference>
<protein>
    <recommendedName>
        <fullName evidence="5">Carrier domain-containing protein</fullName>
    </recommendedName>
</protein>
<evidence type="ECO:0000256" key="1">
    <source>
        <dbReference type="ARBA" id="ARBA00022450"/>
    </source>
</evidence>
<dbReference type="PANTHER" id="PTHR45527:SF1">
    <property type="entry name" value="FATTY ACID SYNTHASE"/>
    <property type="match status" value="1"/>
</dbReference>
<dbReference type="GO" id="GO:0016874">
    <property type="term" value="F:ligase activity"/>
    <property type="evidence" value="ECO:0007669"/>
    <property type="project" value="UniProtKB-KW"/>
</dbReference>
<feature type="transmembrane region" description="Helical" evidence="4">
    <location>
        <begin position="5463"/>
        <end position="5482"/>
    </location>
</feature>
<feature type="domain" description="Carrier" evidence="5">
    <location>
        <begin position="1062"/>
        <end position="1142"/>
    </location>
</feature>
<dbReference type="SUPFAM" id="SSF51161">
    <property type="entry name" value="Trimeric LpxA-like enzymes"/>
    <property type="match status" value="3"/>
</dbReference>
<feature type="transmembrane region" description="Helical" evidence="4">
    <location>
        <begin position="5897"/>
        <end position="5924"/>
    </location>
</feature>
<proteinExistence type="predicted"/>
<dbReference type="GO" id="GO:0043041">
    <property type="term" value="P:amino acid activation for nonribosomal peptide biosynthetic process"/>
    <property type="evidence" value="ECO:0007669"/>
    <property type="project" value="TreeGrafter"/>
</dbReference>
<dbReference type="NCBIfam" id="TIGR01733">
    <property type="entry name" value="AA-adenyl-dom"/>
    <property type="match status" value="2"/>
</dbReference>
<feature type="transmembrane region" description="Helical" evidence="4">
    <location>
        <begin position="5650"/>
        <end position="5671"/>
    </location>
</feature>
<dbReference type="Pfam" id="PF13649">
    <property type="entry name" value="Methyltransf_25"/>
    <property type="match status" value="1"/>
</dbReference>
<dbReference type="InterPro" id="IPR036736">
    <property type="entry name" value="ACP-like_sf"/>
</dbReference>
<comment type="caution">
    <text evidence="6">The sequence shown here is derived from an EMBL/GenBank/DDBJ whole genome shotgun (WGS) entry which is preliminary data.</text>
</comment>
<dbReference type="FunFam" id="3.30.300.30:FF:000015">
    <property type="entry name" value="Nonribosomal peptide synthase SidD"/>
    <property type="match status" value="1"/>
</dbReference>
<dbReference type="SUPFAM" id="SSF52777">
    <property type="entry name" value="CoA-dependent acyltransferases"/>
    <property type="match status" value="12"/>
</dbReference>
<dbReference type="GO" id="GO:0031177">
    <property type="term" value="F:phosphopantetheine binding"/>
    <property type="evidence" value="ECO:0007669"/>
    <property type="project" value="TreeGrafter"/>
</dbReference>
<dbReference type="PROSITE" id="PS50075">
    <property type="entry name" value="CARRIER"/>
    <property type="match status" value="4"/>
</dbReference>
<dbReference type="Pfam" id="PF00501">
    <property type="entry name" value="AMP-binding"/>
    <property type="match status" value="4"/>
</dbReference>
<dbReference type="SUPFAM" id="SSF47336">
    <property type="entry name" value="ACP-like"/>
    <property type="match status" value="4"/>
</dbReference>
<dbReference type="GO" id="GO:0005829">
    <property type="term" value="C:cytosol"/>
    <property type="evidence" value="ECO:0007669"/>
    <property type="project" value="TreeGrafter"/>
</dbReference>
<feature type="transmembrane region" description="Helical" evidence="4">
    <location>
        <begin position="5683"/>
        <end position="5708"/>
    </location>
</feature>
<dbReference type="Gene3D" id="3.30.559.10">
    <property type="entry name" value="Chloramphenicol acetyltransferase-like domain"/>
    <property type="match status" value="6"/>
</dbReference>
<dbReference type="SUPFAM" id="SSF56801">
    <property type="entry name" value="Acetyl-CoA synthetase-like"/>
    <property type="match status" value="4"/>
</dbReference>
<dbReference type="NCBIfam" id="NF003417">
    <property type="entry name" value="PRK04813.1"/>
    <property type="match status" value="4"/>
</dbReference>
<dbReference type="EMBL" id="CAJOBP010000564">
    <property type="protein sequence ID" value="CAF4194322.1"/>
    <property type="molecule type" value="Genomic_DNA"/>
</dbReference>
<dbReference type="CDD" id="cd02440">
    <property type="entry name" value="AdoMet_MTases"/>
    <property type="match status" value="1"/>
</dbReference>
<name>A0A820AXW6_9BILA</name>
<dbReference type="Pfam" id="PF00668">
    <property type="entry name" value="Condensation"/>
    <property type="match status" value="6"/>
</dbReference>
<dbReference type="InterPro" id="IPR011004">
    <property type="entry name" value="Trimer_LpxA-like_sf"/>
</dbReference>
<dbReference type="PROSITE" id="PS00455">
    <property type="entry name" value="AMP_BINDING"/>
    <property type="match status" value="4"/>
</dbReference>
<accession>A0A820AXW6</accession>
<dbReference type="Gene3D" id="2.160.10.10">
    <property type="entry name" value="Hexapeptide repeat proteins"/>
    <property type="match status" value="3"/>
</dbReference>
<dbReference type="InterPro" id="IPR045851">
    <property type="entry name" value="AMP-bd_C_sf"/>
</dbReference>
<dbReference type="Gene3D" id="1.10.1200.10">
    <property type="entry name" value="ACP-like"/>
    <property type="match status" value="4"/>
</dbReference>
<dbReference type="Gene3D" id="3.30.559.30">
    <property type="entry name" value="Nonribosomal peptide synthetase, condensation domain"/>
    <property type="match status" value="6"/>
</dbReference>
<dbReference type="Gene3D" id="3.40.50.12780">
    <property type="entry name" value="N-terminal domain of ligase-like"/>
    <property type="match status" value="4"/>
</dbReference>
<dbReference type="Pfam" id="PF13193">
    <property type="entry name" value="AMP-binding_C"/>
    <property type="match status" value="1"/>
</dbReference>
<feature type="domain" description="Carrier" evidence="5">
    <location>
        <begin position="5334"/>
        <end position="5409"/>
    </location>
</feature>
<gene>
    <name evidence="6" type="ORF">UJA718_LOCUS6135</name>
</gene>
<evidence type="ECO:0000256" key="2">
    <source>
        <dbReference type="ARBA" id="ARBA00022553"/>
    </source>
</evidence>
<feature type="domain" description="Carrier" evidence="5">
    <location>
        <begin position="2662"/>
        <end position="2740"/>
    </location>
</feature>
<keyword evidence="4" id="KW-1133">Transmembrane helix</keyword>
<dbReference type="InterPro" id="IPR025110">
    <property type="entry name" value="AMP-bd_C"/>
</dbReference>
<dbReference type="Gene3D" id="3.30.300.30">
    <property type="match status" value="4"/>
</dbReference>
<reference evidence="6" key="1">
    <citation type="submission" date="2021-02" db="EMBL/GenBank/DDBJ databases">
        <authorList>
            <person name="Nowell W R."/>
        </authorList>
    </citation>
    <scope>NUCLEOTIDE SEQUENCE</scope>
</reference>
<dbReference type="InterPro" id="IPR010071">
    <property type="entry name" value="AA_adenyl_dom"/>
</dbReference>
<dbReference type="InterPro" id="IPR001242">
    <property type="entry name" value="Condensation_dom"/>
</dbReference>
<evidence type="ECO:0000259" key="5">
    <source>
        <dbReference type="PROSITE" id="PS50075"/>
    </source>
</evidence>
<dbReference type="InterPro" id="IPR041698">
    <property type="entry name" value="Methyltransf_25"/>
</dbReference>
<evidence type="ECO:0000313" key="6">
    <source>
        <dbReference type="EMBL" id="CAF4194322.1"/>
    </source>
</evidence>
<organism evidence="6 7">
    <name type="scientific">Rotaria socialis</name>
    <dbReference type="NCBI Taxonomy" id="392032"/>
    <lineage>
        <taxon>Eukaryota</taxon>
        <taxon>Metazoa</taxon>
        <taxon>Spiralia</taxon>
        <taxon>Gnathifera</taxon>
        <taxon>Rotifera</taxon>
        <taxon>Eurotatoria</taxon>
        <taxon>Bdelloidea</taxon>
        <taxon>Philodinida</taxon>
        <taxon>Philodinidae</taxon>
        <taxon>Rotaria</taxon>
    </lineage>
</organism>
<dbReference type="InterPro" id="IPR029063">
    <property type="entry name" value="SAM-dependent_MTases_sf"/>
</dbReference>
<sequence length="6349" mass="722004">MNLVMNKRASKRPTSTVGSVVPSRKELTIQSSGKTQYIASLPQQRIWLHERLHFSNSELSVYNIVLPIIVKRGSLAIEYIRSRLLRIIEENTVLRTAVRFNLERNQIEQYIEPLSDNLYSFENSRGIATSEQIDHILTRESVGKYFDLEKGRVLRCHIIQRSEDKQDQFLHKGDLVAITFHHIAFDNSSLKPFIKAFERVCKTDYHQQSVSPMPQYIDFTLYEQAMLNDPSADSKMNKARRFWLETMRGYDWNKRRSLMPEEDKVDRIQSGKGYATAFDFDQNIVDAMMLYASSNNVTMFSLTLACYYVFLFKLTNSEEDLCVASVTANRPLQEMADMIGMFVNILPYRIKVEPHKSFYDLLEKVQKLSSDVLEHGSLPYQEIMNLDRKQEYHALPSALFQYESLVSSLTQKSSIEVAVGKNSSLGVYFDRDRSHGNGVAAFDLTLTISHNHHAKSTECFIDCSADVFKNQTNVEMVGNRFRHMLFELFCSPMTHEPIYKLSIIIPSEQEVMHQLNNTKSLVSYPWSFAIHERFARQAQLYPQKIVLELDQQSLTYSELLHYVRRLTIHLSQRVQKDEIVCQCVERSIEMVIGLLAILSSGVAYCPLAPADPPTRLATLVRDTRAKTILVHSYTSGTLVVADTSCDLIKTDSFLISDEEEKDGDDDLKPILVTPNKTAYIIFTSGTTGTPKAVVISHSSLIYYLQSSVEIDALRTSDKGVQLSSCTWDVHIHEILGTLFVGGSIVLLRSEQGNRNMDYLARVIESHQVTFVCIVPTLQILLFDILEVQQAFHRLNTLRLVWSVGEPIPSYLVARILPLLPASCKYVNFGGATEGTVVQTFHTVTENDAHSLSGSVPLGRPMPYFKLHILDKFHQSVPVGYTGELYTSGAIMSGYLNRPDLNAKVLIQLTDESGKSYKTGDLARFLPLSGEVQLLGREDSQTKFNGQRVELGEIEAVMYRSSAAICNCAVIKMTENGRDHLVAYIQPSTTDTAVLFDAKQVRAFCEKNLSQWMVPSHFIVVHQLPINSNGKLDRAALLKPDLSPLPEYVDNSDEYREDEPPMTVEQNRVHNIWCHILKIGDKKKIPINSSFFSMGGNSLTMMRLYSEYQKSFQCNSQCPSFNIACLFRQSTIAQHALILQQWFHDASQNEDVQQNQKQNEVWRTLNILEAEASHAQQRIFLDQLVRFSDDTALYNVPLIYRVQSDNNIGGISFDRLRRAINSVIVKHVILRTSLHLDNITGLLTQRIEKFDDLKEQYKFCVSRFENGEQMTAILNHEIKSPELFDLSRGIVLRCHVVIAACNKSFINETERNTLQLGDILVFNLHHIAFDGASRRIFFRDLKCAFENDVPLPLDENSLQYIDYSVLEGKLDMIPSRDFWRSQLVGFDFERRLSLPFDRYHSLTENRSGLAHLVEFHFDEDLSNAFLEYASDHGVTPFQLGLATFYVFLFKLSNNESDLCTSCIHANRYRAELADLIGMFVATLPHRIQLDPNVSFDELVKRVGSQFFSIIEHTYYPLQRILADSDHKQSSAGFLQILFDFITYSNEVDLVSISNTQFESVSLERMENVVKFDLKLLFFYDPAGGKTISCSLICSRDVFDLTTVENLATQFHHILFQLFAGRKTATSFNDQVREPISQLSLILPEKSQVLQRTTFHHLSNIDKQAPASYAQCRIWRKEQMCHASNQIQMAVNNMPFVYRLSSGGILPLYLFRRALQLIVIKHESLRTALVFDTNEKILMQQIIDVSDDQEQLFAITESIFQTEEEYNHILNDERNNVNHFDLVQGRVFRCHVVYHNKITHDGHITNQDTIIFNFHRAVFDLFSINLFQREFEQAYVTGELISNDSTTVRYIDYAVSERQMSMNAASQFWIDALQDCEIDRQLSLPFDHRRISTDKRTKQIASASFEFGDHLSHDFLAYAREKEITPKHLGLALNFLFLFGLTNGERDLCIGMETDVRYKSELKSIIGTFVNRIPLRCRFDPNWSFVQLVEYVHEIATVSAEYSYYPLERILAQYSQGLQAAFLDISFEFDSLMSESESNQIVVDDLRITMLPYDAATNTGKLPNDIDFTLKIQHDRITNKLSCSTDGSLDLFDTVTITKISQRFHLLIQQLFQSQINYSNKPLYELSLILPDEHLLIKSLSNNQICSSPDWCVHHQISHCASNHPQKVAVELDEQSLTYSELLYYSQWLALKLLTEFHVKPGDVICQCVERSLSMVIGILSIVTTGGAYCPLSSLDPTQRRQTLVNQTHSHLVLVHSNTHANVGVNVATLDIDAAINSDEVFAGIKLNSLLNVSVTPENIAFVIFTSGSTGVPKAAQLRHRNFTEFICSFVHAGIISKLDTIIQMARCTFDNHLLSLVGTLVAGGTLVMLRPEGNMDFEYLAGVLDKKQVTVMHSVPSLLRGIFTFLKENNLKSSAKWLRCLCSGGETLSFKTASLMKSQVKETCWVRNQYGPAELTINCASNLIRLSEDQSNIPIGRLLPNFYCLILDEYLQPICIGHEGELLVGGVGVFAGYFGREDLTSRALINIDGKMVYRTGDLARIDRHGLIHYISRKDHQVKLHGQRIELGEIERCLLGTAIAACVVTKWGDDHLIAYVQSSKVSAKQLREHCQSHLPPFMVPSLFIVLEKFPLNVNGKVDRKCLPPPDFTLLLSSASITSEQDHNNPSNEYELSIHSLWCELLHRPSISKVESIFSIGGHSLLLIQLYQRYKTIFGFNTHILNIAKFFQYPTIVEHARLISKSIDKDNDSEMSWHSLHLVEAPLSFAQERIMFDEHLRFSTKRNTMYTILMAYRIQNVGSTISMARFHRALKAMLIKHKVLRTVISSDMTGTFKQSVIDMTDYHDDHRIYGVTTLNMSDDENIKSLYDRIDHSEMFDLAKGRVLHCYILRNHRNLSLNTDLLTDGDAFILAVHHSIFDGFSTPNFLIDLCLAYETDAPSPIDNDTLQYIDYSVHERLISMEKLRDFWHLQLNGYDLARPLPLPFDRHRAAGDERSGLSCIAEFSFGEDLSRAFLDYASSRHVTSFQLGLASFYAFLFKLCNNESDLCVAGISANRYRLELRDLIGMFVTTLPYRIQINSNGSFDKLVEQVSNCCLSVLEHSQYPLQHIIVDSHNQKSSAAFLETVFDYITIAPKINQLSLGKTQIQRMVALQADTVAKFDFLCTFVENPSATDNIMSCSFVCSQDLFDQTKVETIARRFQQLLTQIFSSKSMFDRTVEPIYNLSVILPEELEEMQRMVFHRVLNVTHEAPASYAQARIWLDERIRFDSEKSKVAIYNLPFLHRVASGDTLSITKLRKALQLVVMKHVILRTSLYFDTDKNILMQRIMDPNDSEEFFSFIESTFETDEDLNTIMHNERGNPHNFNLSNGLVCRCHVVYHKSISKKRILCAKDALIFNFHHASFDFPSMAVFRRDLDQAYTTGHLTSDDDTNLRYLDYAITEQQMSMVAASAFWRDVLHDCELDRPLPLPFDRLRVSDESRTGRGASVTFQFGQNLSQAFITYASTHDLKLEHLALAVYYIFLFKLTNGETDICLVMNTHGRYKPELMAVIGMFVNAIPMRCRFDPNYSFSQFVQHVQTVMMNNFEHSYFPLQHILAQHPLVSRPAFLDTFFGFVSFPDVNSRSTVSIGGVKIVTMPYSIRVSTHEIASKYDFSLNIHHDSATNDLSYAIEASLDLFTASTVNTIGKRFHAMLEQLFESNMTHRVPQSIYGLSIILPDDTTLIESIKNTQLVFPPPQCMHHNFMHRVIEDPQKLAVELDGQSLTYSELLFYTQRLALHLLTRSNFRSGDIVCQCMERSISMVMGILSILMAGGLYCPLSPRDSGQHLESLISQTHSSLILVDLLTKDKFKHNDKALSIDLAINNNEHINEHHLDQLSNVKVTPESVAYVIFTSGSTGTPKAAQVRHKNFTGCIRSLVHIGVFDKADTIVQMARCSFDIHMQDIMGTLVVGASLVMLRPRGNMDFEYLAAVIKNKKITLMHAVPSLLSSFSNFLEERNCRSVMDTVHTLCSSGEALTVRVARMLNSTMPSTCKIWDLYGPAECTLISTYHCVDTTLDIVNIPIGRPLPNYQCLIIDDFSQLVYAGQNGELLVGGVGVFDSYLNRDDLTAKALVIIDENIFYRTGDLVRINSHGLIDYLGRKDHQVKVRGQRIELSEIEHCLLDTSISACVVIKWSDEHLIAYVQGYNIDQEKLREHCRSHLASFMVPSMFIALEQFPLNANGKLHRQRLPKPNFSSLTKVTEEALIVPCSPIEERVLSVWCEILHCDHGKISTASNFFSIGGHSLLFIQLYHRYQSLFCFSNELLPITMFLNQTTISEHAKLLESVKNIDKDGTIWQSLHLIDGIASFAQERIYLDEQVRFNDGVSVYNELTALRLKSGSLSKARLQRAIRSVLKRHQVLRTRLILDTDQGTLTQYVTCNHSMFKFDIVNTFKSDTELDSILFQVKNNPNLFDLSNGHVFHCQVVCQNSNDRFTYDDLIGESDVLVFAFHHAAFDRTSRQIFFNDLNSVYEEDKPFPDNEDAFQYIDYAVHERHMDMTSANKFWHSQLDGFNTERQLAFSMDRYRLTNDDRSGFTVINQFPLDDQLSQSFINYASVHEVTPFQLGLALFYAFTFKLANGLADLCVACTSANRYRSELQNLIGMFVATLPYRIEVDSNGSFDQLVQQVREQCFSVIEHSHYPLQNILADLHHLQSTANFLEIAYDFVTLARDDENLECCGSNFQIVSSQQMDDVAKFDWLLTFVHDQSAVHNPISVALICSRDLFDQNTVNTLGARFMLLIQDIFGSNPSFDTRQPLYQLSIILPNEFLVIDQLMYKDKTQKTTADNIVGDLFCQEAEKYAQKIAVALDEQSITYNELLFYVQQLAAQLINEYDVQPGEIICQCMERTLSIVIGLMSIQITGAVYCPLSPQDPQKRLGNLIEQTRTRFILIHSMTNNVFDKSNLTFDIDTIVSADATVSDDDLRRLSQISVTPDSISYVVFTSGSTGTPKAVQVRHRNVTNYTQSIVEIGAFNNNDNVAQMAGCSFDMHIQDIISTLISGGSLIMLHPQGNTDLAYFVDQLMEKEVTFMDSVPSYLGTLSQYLETQRGGQCLEKLRSVCSGGENLTTQIITHLKKYVAPSSSSSPGCQLWNLYGPAEATIGSTYFCIDFDFSEKVIPIGRPLPNYECLILDEFSQKVILGQEGELFIGGVGIFSGYLGRADLTAKMLLEIDNKVFYRTGDLIRYDQHGLLYYISRKDYQVKLRGQRIELSEIERCVFSASAFVKGCTVIKWLDEHLIAYVQCNDIDEGLLRNYCRSHLPHYMVPSKFILMERFPLNVNGKLDRHRLPAPEFSSVTKSHHDDVPLTPLEQQLQDIFSQAFQLKAPNVEAAFGQLGGTSLNAMLALTLIRQQISTKVDISLIFANPSIRQLARAIESSVLIEKSSYTPLTMKQEQETTVHLEPSLLIESVGTIVLICQWLWPIIILGQRCSSLLVTVPLIHLMFYAICSNLLSSKIEKTDNMFSSSYYRWWFLERLWSNNTYWLRYLIGTPFYNYYLRLCGARIGLGTHIYTTIIDAPWLLDIDNGVWIADYTCLNCLSFNVRDIFQLHSIKIGSGCSIGTRSILFDGVDMQENIIAQPMSRITGFIASQTVIDGDEHKSLSSDTFITDCNRPLSIWQKIYQAIALFLLICIHSILLIIFYKMHAFIQLPLPVGIAFCWVLWSISSFSICLILLKFVVGSCSANETYSIASWKYLHKLWLRQLIVSSFYHALLLPASYDYIYPCVLRWLNAHVGDNVKISEIDTFLSFPTNLLKIETGVTTFGSVLMVPTELAMSGYHRVDCITLGTYTNFGNGCSILPGSHLASESMVGNLTRVSRETDYNEGKILIGVPARSMPFSMPPRSDTMDQIEVIPFWHTCLTLCISKCILLWIYLTVGLIGGPIIHTTLVCCFYRWRSYVRNQTLKHVLIKLWRDHQLFICSFLGNSQWLVQVFRAFGAHIGKNVILPDFSCLTDYDLVSIGDNVRFNTYASIQCHSFEQRIHKLANVTIGDGSVLMSGSFVLAGCKLMGNNRLYPYTMVMKNDQLPLNTNWKGVPARYVSENAHTTSSVIVSDNSIEHEQTYEKSDELTMRYEWIASTYANTDDVQFMNCGYADLDQNGDNKTANYSTKLYEQILANLPLKNMSVLELSCGIGNGAAWYASTHAPRSYIGMDRSRAFIDLCKRTHSAIPRLSFIQADATKHLPFENESMDIVFCVEATHAYGGPAVIKNFAAEVARVLRPNGCFLWCDLCDMDGSRASITHLTSNGEFIVEQEINITPNVLHALDIQSKSRANIIERIVRPIEQDDFHQLAGIPGTKIYEDMREGRTQYWRVVLRKKTSS</sequence>
<dbReference type="Pfam" id="PF00550">
    <property type="entry name" value="PP-binding"/>
    <property type="match status" value="3"/>
</dbReference>
<dbReference type="InterPro" id="IPR020845">
    <property type="entry name" value="AMP-binding_CS"/>
</dbReference>
<evidence type="ECO:0000256" key="3">
    <source>
        <dbReference type="ARBA" id="ARBA00022598"/>
    </source>
</evidence>
<dbReference type="PANTHER" id="PTHR45527">
    <property type="entry name" value="NONRIBOSOMAL PEPTIDE SYNTHETASE"/>
    <property type="match status" value="1"/>
</dbReference>
<dbReference type="InterPro" id="IPR023213">
    <property type="entry name" value="CAT-like_dom_sf"/>
</dbReference>
<feature type="domain" description="Carrier" evidence="5">
    <location>
        <begin position="4243"/>
        <end position="4320"/>
    </location>
</feature>
<keyword evidence="2" id="KW-0597">Phosphoprotein</keyword>
<evidence type="ECO:0000313" key="7">
    <source>
        <dbReference type="Proteomes" id="UP000663873"/>
    </source>
</evidence>